<protein>
    <submittedName>
        <fullName evidence="8">Uncharacterized protein</fullName>
    </submittedName>
</protein>
<comment type="caution">
    <text evidence="8">The sequence shown here is derived from an EMBL/GenBank/DDBJ whole genome shotgun (WGS) entry which is preliminary data.</text>
</comment>
<evidence type="ECO:0000256" key="6">
    <source>
        <dbReference type="SAM" id="MobiDB-lite"/>
    </source>
</evidence>
<dbReference type="InterPro" id="IPR035969">
    <property type="entry name" value="Rab-GAP_TBC_sf"/>
</dbReference>
<dbReference type="PANTHER" id="PTHR22957">
    <property type="entry name" value="TBC1 DOMAIN FAMILY MEMBER GTPASE-ACTIVATING PROTEIN"/>
    <property type="match status" value="1"/>
</dbReference>
<evidence type="ECO:0000256" key="1">
    <source>
        <dbReference type="ARBA" id="ARBA00004245"/>
    </source>
</evidence>
<proteinExistence type="inferred from homology"/>
<dbReference type="EMBL" id="LWDD02000933">
    <property type="protein sequence ID" value="KAE8254909.1"/>
    <property type="molecule type" value="Genomic_DNA"/>
</dbReference>
<feature type="compositionally biased region" description="Gly residues" evidence="6">
    <location>
        <begin position="98"/>
        <end position="107"/>
    </location>
</feature>
<dbReference type="FunFam" id="1.10.472.80:FF:000026">
    <property type="entry name" value="Mitotic check point protein (Bub2)"/>
    <property type="match status" value="1"/>
</dbReference>
<keyword evidence="4" id="KW-0131">Cell cycle</keyword>
<dbReference type="GO" id="GO:0005096">
    <property type="term" value="F:GTPase activator activity"/>
    <property type="evidence" value="ECO:0007669"/>
    <property type="project" value="TreeGrafter"/>
</dbReference>
<keyword evidence="3" id="KW-0206">Cytoskeleton</keyword>
<keyword evidence="7" id="KW-0732">Signal</keyword>
<dbReference type="FunFam" id="1.10.8.270:FF:000035">
    <property type="entry name" value="Cell cycle arrest protein BUB2"/>
    <property type="match status" value="1"/>
</dbReference>
<feature type="compositionally biased region" description="Low complexity" evidence="6">
    <location>
        <begin position="61"/>
        <end position="72"/>
    </location>
</feature>
<evidence type="ECO:0000256" key="2">
    <source>
        <dbReference type="ARBA" id="ARBA00022490"/>
    </source>
</evidence>
<evidence type="ECO:0000256" key="5">
    <source>
        <dbReference type="ARBA" id="ARBA00061049"/>
    </source>
</evidence>
<feature type="compositionally biased region" description="Low complexity" evidence="6">
    <location>
        <begin position="134"/>
        <end position="153"/>
    </location>
</feature>
<dbReference type="Gene3D" id="1.10.8.270">
    <property type="entry name" value="putative rabgap domain of human tbc1 domain family member 14 like domains"/>
    <property type="match status" value="1"/>
</dbReference>
<dbReference type="Pfam" id="PF00566">
    <property type="entry name" value="RabGAP-TBC"/>
    <property type="match status" value="1"/>
</dbReference>
<gene>
    <name evidence="8" type="ORF">A4X03_0g5651</name>
</gene>
<sequence length="510" mass="55033">MTHSLNLSTALLVPLSSLSIFHLPSSIFHLPSSFRYSSLPQEADLNSGAPRTSTSPNLANPPAARRSPTRPAQPGPSRSSAAAAGAGAGAVVGAATAGAGGGGGGGEQRSIPPSTSGTVGRRKPGAGPHIVHPSSSSAGDTASTSAVASSTPSQQYDPTSHPSLAAWQRFFARHQGLHPLANSRKPESGKPGAGPKSKGGAGEVPAKTTQVTYLGSEAAHEEAMRRLRKMILTHGIPGDEFPTPTGSTYRSVTWKLLLEVRSVSADSYLSLVRNGRSAAYDKIRNDTFRTLATDQGFKRRVHEDKLIRLLNAFVWKHADEHNEDEPPSSHYDFSYVQGMNVLAAPFLYVMPSELEAFHCFSRFIEVCCPLYVQPTLAGVHQGLRLLDICLELADPHLYNYLRSKNLSAEIYAFPSVLTLCACTPPLDQVLQLWDFLLAFGVHLNVLCVVSQLLLMRDDLMHNPSPMRLLRNFPPLEAQPIIGITVTLVRDLPDSLYEELVNHTFDPRAMA</sequence>
<evidence type="ECO:0000256" key="4">
    <source>
        <dbReference type="ARBA" id="ARBA00023306"/>
    </source>
</evidence>
<keyword evidence="2" id="KW-0963">Cytoplasm</keyword>
<dbReference type="Gene3D" id="1.10.472.80">
    <property type="entry name" value="Ypt/Rab-GAP domain of gyp1p, domain 3"/>
    <property type="match status" value="1"/>
</dbReference>
<dbReference type="GO" id="GO:1990334">
    <property type="term" value="C:Bfa1-Bub2 complex"/>
    <property type="evidence" value="ECO:0007669"/>
    <property type="project" value="UniProtKB-ARBA"/>
</dbReference>
<dbReference type="PROSITE" id="PS50086">
    <property type="entry name" value="TBC_RABGAP"/>
    <property type="match status" value="1"/>
</dbReference>
<comment type="subcellular location">
    <subcellularLocation>
        <location evidence="1">Cytoplasm</location>
        <location evidence="1">Cytoskeleton</location>
    </subcellularLocation>
</comment>
<evidence type="ECO:0000256" key="7">
    <source>
        <dbReference type="SAM" id="SignalP"/>
    </source>
</evidence>
<comment type="similarity">
    <text evidence="5">Belongs to the BUB2 family.</text>
</comment>
<dbReference type="GO" id="GO:0010948">
    <property type="term" value="P:negative regulation of cell cycle process"/>
    <property type="evidence" value="ECO:0007669"/>
    <property type="project" value="UniProtKB-ARBA"/>
</dbReference>
<evidence type="ECO:0000313" key="9">
    <source>
        <dbReference type="Proteomes" id="UP000077671"/>
    </source>
</evidence>
<name>A0A177UUD5_9BASI</name>
<reference evidence="8" key="2">
    <citation type="journal article" date="2019" name="IMA Fungus">
        <title>Genome sequencing and comparison of five Tilletia species to identify candidate genes for the detection of regulated species infecting wheat.</title>
        <authorList>
            <person name="Nguyen H.D.T."/>
            <person name="Sultana T."/>
            <person name="Kesanakurti P."/>
            <person name="Hambleton S."/>
        </authorList>
    </citation>
    <scope>NUCLEOTIDE SEQUENCE</scope>
    <source>
        <strain evidence="8">DAOMC 238032</strain>
    </source>
</reference>
<dbReference type="AlphaFoldDB" id="A0A177UUD5"/>
<feature type="region of interest" description="Disordered" evidence="6">
    <location>
        <begin position="98"/>
        <end position="161"/>
    </location>
</feature>
<dbReference type="InterPro" id="IPR000195">
    <property type="entry name" value="Rab-GAP-TBC_dom"/>
</dbReference>
<feature type="region of interest" description="Disordered" evidence="6">
    <location>
        <begin position="42"/>
        <end position="84"/>
    </location>
</feature>
<evidence type="ECO:0000256" key="3">
    <source>
        <dbReference type="ARBA" id="ARBA00023212"/>
    </source>
</evidence>
<feature type="chain" id="PRO_5043433464" evidence="7">
    <location>
        <begin position="18"/>
        <end position="510"/>
    </location>
</feature>
<reference evidence="8" key="1">
    <citation type="submission" date="2016-04" db="EMBL/GenBank/DDBJ databases">
        <authorList>
            <person name="Nguyen H.D."/>
            <person name="Kesanakurti P."/>
            <person name="Cullis J."/>
            <person name="Levesque C.A."/>
            <person name="Hambleton S."/>
        </authorList>
    </citation>
    <scope>NUCLEOTIDE SEQUENCE</scope>
    <source>
        <strain evidence="8">DAOMC 238032</strain>
    </source>
</reference>
<organism evidence="8 9">
    <name type="scientific">Tilletia caries</name>
    <name type="common">wheat bunt fungus</name>
    <dbReference type="NCBI Taxonomy" id="13290"/>
    <lineage>
        <taxon>Eukaryota</taxon>
        <taxon>Fungi</taxon>
        <taxon>Dikarya</taxon>
        <taxon>Basidiomycota</taxon>
        <taxon>Ustilaginomycotina</taxon>
        <taxon>Exobasidiomycetes</taxon>
        <taxon>Tilletiales</taxon>
        <taxon>Tilletiaceae</taxon>
        <taxon>Tilletia</taxon>
    </lineage>
</organism>
<accession>A0A177UUD5</accession>
<evidence type="ECO:0000313" key="8">
    <source>
        <dbReference type="EMBL" id="KAE8254909.1"/>
    </source>
</evidence>
<feature type="signal peptide" evidence="7">
    <location>
        <begin position="1"/>
        <end position="17"/>
    </location>
</feature>
<feature type="compositionally biased region" description="Polar residues" evidence="6">
    <location>
        <begin position="49"/>
        <end position="58"/>
    </location>
</feature>
<dbReference type="SMART" id="SM00164">
    <property type="entry name" value="TBC"/>
    <property type="match status" value="1"/>
</dbReference>
<dbReference type="PANTHER" id="PTHR22957:SF263">
    <property type="entry name" value="MITOTIC CHECK POINT PROTEIN BUB2"/>
    <property type="match status" value="1"/>
</dbReference>
<dbReference type="Proteomes" id="UP000077671">
    <property type="component" value="Unassembled WGS sequence"/>
</dbReference>
<feature type="region of interest" description="Disordered" evidence="6">
    <location>
        <begin position="179"/>
        <end position="207"/>
    </location>
</feature>
<dbReference type="SUPFAM" id="SSF47923">
    <property type="entry name" value="Ypt/Rab-GAP domain of gyp1p"/>
    <property type="match status" value="2"/>
</dbReference>